<accession>A0A1Y5F522</accession>
<dbReference type="AlphaFoldDB" id="A0A1Y5F522"/>
<dbReference type="EMBL" id="MAAO01000007">
    <property type="protein sequence ID" value="OUR95752.1"/>
    <property type="molecule type" value="Genomic_DNA"/>
</dbReference>
<proteinExistence type="predicted"/>
<dbReference type="Proteomes" id="UP000196531">
    <property type="component" value="Unassembled WGS sequence"/>
</dbReference>
<comment type="caution">
    <text evidence="1">The sequence shown here is derived from an EMBL/GenBank/DDBJ whole genome shotgun (WGS) entry which is preliminary data.</text>
</comment>
<reference evidence="2" key="1">
    <citation type="journal article" date="2017" name="Proc. Natl. Acad. Sci. U.S.A.">
        <title>Simulation of Deepwater Horizon oil plume reveals substrate specialization within a complex community of hydrocarbon-degraders.</title>
        <authorList>
            <person name="Hu P."/>
            <person name="Dubinsky E.A."/>
            <person name="Probst A.J."/>
            <person name="Wang J."/>
            <person name="Sieber C.M.K."/>
            <person name="Tom L.M."/>
            <person name="Gardinali P."/>
            <person name="Banfield J.F."/>
            <person name="Atlas R.M."/>
            <person name="Andersen G.L."/>
        </authorList>
    </citation>
    <scope>NUCLEOTIDE SEQUENCE [LARGE SCALE GENOMIC DNA]</scope>
</reference>
<evidence type="ECO:0000313" key="2">
    <source>
        <dbReference type="Proteomes" id="UP000196531"/>
    </source>
</evidence>
<sequence length="83" mass="9444">MLSLLFCRTQGLAFKFKLENDTYHDICPLNDSVLGLANESDILNLDLLNMMLGQLENTDSQNTTRSRVSLKEIFKELFQSLSS</sequence>
<organism evidence="1 2">
    <name type="scientific">Halobacteriovorax marinus</name>
    <dbReference type="NCBI Taxonomy" id="97084"/>
    <lineage>
        <taxon>Bacteria</taxon>
        <taxon>Pseudomonadati</taxon>
        <taxon>Bdellovibrionota</taxon>
        <taxon>Bacteriovoracia</taxon>
        <taxon>Bacteriovoracales</taxon>
        <taxon>Halobacteriovoraceae</taxon>
        <taxon>Halobacteriovorax</taxon>
    </lineage>
</organism>
<evidence type="ECO:0000313" key="1">
    <source>
        <dbReference type="EMBL" id="OUR95752.1"/>
    </source>
</evidence>
<name>A0A1Y5F522_9BACT</name>
<gene>
    <name evidence="1" type="ORF">A9Q84_14720</name>
</gene>
<protein>
    <submittedName>
        <fullName evidence="1">Uncharacterized protein</fullName>
    </submittedName>
</protein>